<evidence type="ECO:0000313" key="6">
    <source>
        <dbReference type="EMBL" id="KAF2900349.1"/>
    </source>
</evidence>
<dbReference type="Proteomes" id="UP000801492">
    <property type="component" value="Unassembled WGS sequence"/>
</dbReference>
<feature type="region of interest" description="Disordered" evidence="4">
    <location>
        <begin position="1"/>
        <end position="20"/>
    </location>
</feature>
<dbReference type="InterPro" id="IPR007005">
    <property type="entry name" value="XAP5"/>
</dbReference>
<proteinExistence type="inferred from homology"/>
<keyword evidence="3" id="KW-0175">Coiled coil</keyword>
<dbReference type="EMBL" id="VTPC01002247">
    <property type="protein sequence ID" value="KAF2900349.1"/>
    <property type="molecule type" value="Genomic_DNA"/>
</dbReference>
<dbReference type="GO" id="GO:0005634">
    <property type="term" value="C:nucleus"/>
    <property type="evidence" value="ECO:0007669"/>
    <property type="project" value="InterPro"/>
</dbReference>
<dbReference type="InterPro" id="IPR048337">
    <property type="entry name" value="FAM50A/XAP5_C"/>
</dbReference>
<gene>
    <name evidence="6" type="ORF">ILUMI_05831</name>
</gene>
<evidence type="ECO:0000259" key="5">
    <source>
        <dbReference type="Pfam" id="PF04921"/>
    </source>
</evidence>
<dbReference type="Pfam" id="PF04921">
    <property type="entry name" value="XAP5"/>
    <property type="match status" value="1"/>
</dbReference>
<dbReference type="PANTHER" id="PTHR12722:SF0">
    <property type="entry name" value="PROTEIN FAM50A"/>
    <property type="match status" value="1"/>
</dbReference>
<reference evidence="6" key="1">
    <citation type="submission" date="2019-08" db="EMBL/GenBank/DDBJ databases">
        <title>The genome of the North American firefly Photinus pyralis.</title>
        <authorList>
            <consortium name="Photinus pyralis genome working group"/>
            <person name="Fallon T.R."/>
            <person name="Sander Lower S.E."/>
            <person name="Weng J.-K."/>
        </authorList>
    </citation>
    <scope>NUCLEOTIDE SEQUENCE</scope>
    <source>
        <strain evidence="6">TRF0915ILg1</strain>
        <tissue evidence="6">Whole body</tissue>
    </source>
</reference>
<dbReference type="PANTHER" id="PTHR12722">
    <property type="entry name" value="XAP-5 PROTEIN-RELATED"/>
    <property type="match status" value="1"/>
</dbReference>
<accession>A0A8K0D9R1</accession>
<comment type="similarity">
    <text evidence="1">Belongs to the FAM50 family.</text>
</comment>
<name>A0A8K0D9R1_IGNLU</name>
<feature type="compositionally biased region" description="Acidic residues" evidence="4">
    <location>
        <begin position="125"/>
        <end position="140"/>
    </location>
</feature>
<sequence>MAHYKGAASEAGRAMQLMKKREQQMQDIEIRKKKIEEDLKLNNIENKFATHYDAVEQQLKSSTIGLVTLNEMKAKQENIVKEREKRLAQKQAEKERERQKQLEAKQAEKNKQKRQIQALSFTMKDDDEEDEENEEEEEEDNKPWKREYDPEDIDVKLSKKIKKDPNVDTSFLPDREREEEENRLREELRQEWAEQQQKLKEEEIDITFSYWDGSGHRRTVRMKKGNSVYHFLQKVLELLRREFSELKTVMADQLMYVKEDLILPHHYTFYDFIVTKARGKSGPLFQFDVHDDVRMLSDASIEKEDSHAGKVLMRSWYERNKHIFPASRWEPYDPTKSYEKYTVSDKTKKPP</sequence>
<evidence type="ECO:0000313" key="7">
    <source>
        <dbReference type="Proteomes" id="UP000801492"/>
    </source>
</evidence>
<protein>
    <recommendedName>
        <fullName evidence="2">Protein FAM50 homolog</fullName>
    </recommendedName>
</protein>
<feature type="region of interest" description="Disordered" evidence="4">
    <location>
        <begin position="85"/>
        <end position="149"/>
    </location>
</feature>
<feature type="coiled-coil region" evidence="3">
    <location>
        <begin position="178"/>
        <end position="205"/>
    </location>
</feature>
<organism evidence="6 7">
    <name type="scientific">Ignelater luminosus</name>
    <name type="common">Cucubano</name>
    <name type="synonym">Pyrophorus luminosus</name>
    <dbReference type="NCBI Taxonomy" id="2038154"/>
    <lineage>
        <taxon>Eukaryota</taxon>
        <taxon>Metazoa</taxon>
        <taxon>Ecdysozoa</taxon>
        <taxon>Arthropoda</taxon>
        <taxon>Hexapoda</taxon>
        <taxon>Insecta</taxon>
        <taxon>Pterygota</taxon>
        <taxon>Neoptera</taxon>
        <taxon>Endopterygota</taxon>
        <taxon>Coleoptera</taxon>
        <taxon>Polyphaga</taxon>
        <taxon>Elateriformia</taxon>
        <taxon>Elateroidea</taxon>
        <taxon>Elateridae</taxon>
        <taxon>Agrypninae</taxon>
        <taxon>Pyrophorini</taxon>
        <taxon>Ignelater</taxon>
    </lineage>
</organism>
<dbReference type="GO" id="GO:0006325">
    <property type="term" value="P:chromatin organization"/>
    <property type="evidence" value="ECO:0007669"/>
    <property type="project" value="TreeGrafter"/>
</dbReference>
<evidence type="ECO:0000256" key="2">
    <source>
        <dbReference type="ARBA" id="ARBA00016617"/>
    </source>
</evidence>
<keyword evidence="7" id="KW-1185">Reference proteome</keyword>
<evidence type="ECO:0000256" key="3">
    <source>
        <dbReference type="SAM" id="Coils"/>
    </source>
</evidence>
<evidence type="ECO:0000256" key="1">
    <source>
        <dbReference type="ARBA" id="ARBA00009980"/>
    </source>
</evidence>
<feature type="compositionally biased region" description="Basic and acidic residues" evidence="4">
    <location>
        <begin position="85"/>
        <end position="110"/>
    </location>
</feature>
<evidence type="ECO:0000256" key="4">
    <source>
        <dbReference type="SAM" id="MobiDB-lite"/>
    </source>
</evidence>
<dbReference type="OrthoDB" id="1562195at2759"/>
<feature type="domain" description="FAM50A/XAP5 C-terminal" evidence="5">
    <location>
        <begin position="202"/>
        <end position="342"/>
    </location>
</feature>
<comment type="caution">
    <text evidence="6">The sequence shown here is derived from an EMBL/GenBank/DDBJ whole genome shotgun (WGS) entry which is preliminary data.</text>
</comment>
<dbReference type="AlphaFoldDB" id="A0A8K0D9R1"/>